<gene>
    <name evidence="1" type="ORF">F1728_15530</name>
</gene>
<evidence type="ECO:0000313" key="1">
    <source>
        <dbReference type="EMBL" id="QGQ24008.1"/>
    </source>
</evidence>
<keyword evidence="2" id="KW-1185">Reference proteome</keyword>
<reference evidence="1 2" key="1">
    <citation type="submission" date="2019-09" db="EMBL/GenBank/DDBJ databases">
        <title>Gimesia benthica sp. nov., a novel bacterium isolated from deep-sea water of the Northwest Indian Ocean.</title>
        <authorList>
            <person name="Dai X."/>
        </authorList>
    </citation>
    <scope>NUCLEOTIDE SEQUENCE [LARGE SCALE GENOMIC DNA]</scope>
    <source>
        <strain evidence="1 2">E7</strain>
    </source>
</reference>
<proteinExistence type="predicted"/>
<evidence type="ECO:0000313" key="2">
    <source>
        <dbReference type="Proteomes" id="UP000427281"/>
    </source>
</evidence>
<dbReference type="AlphaFoldDB" id="A0A6I6ACW4"/>
<sequence>MTLGIGTFTRVAIDSALPFDTSSIPIEIIDSESLIETQTIDETGGTTGTTEHLAERTRLGQKRCSGSIKLAASRLALDTLLPLILGGDESSNEFGLEDSLPEFYMMVDRDEKVYTYSGCRIARATFTGSSGQMVFIELDIEAETETEGNAGTFPTLATPTESPYRFEDGVLTLQSTTREFSEFSLTIENQLDTERFENNLTRVDLPLLDRVITLSTNHPWSTDNLDLIKQDLTGAGGSLVFTNTEITSNILTFTFGTIQYPSKTPGTTKAQVTRLPLEGMVRKAGSTPSLIVTNAHA</sequence>
<dbReference type="Proteomes" id="UP000427281">
    <property type="component" value="Chromosome"/>
</dbReference>
<dbReference type="InterPro" id="IPR044000">
    <property type="entry name" value="Phage_tube_2"/>
</dbReference>
<dbReference type="KEGG" id="gim:F1728_15530"/>
<name>A0A6I6ACW4_9PLAN</name>
<evidence type="ECO:0008006" key="3">
    <source>
        <dbReference type="Google" id="ProtNLM"/>
    </source>
</evidence>
<dbReference type="EMBL" id="CP043930">
    <property type="protein sequence ID" value="QGQ24008.1"/>
    <property type="molecule type" value="Genomic_DNA"/>
</dbReference>
<protein>
    <recommendedName>
        <fullName evidence="3">Phage tail protein</fullName>
    </recommendedName>
</protein>
<dbReference type="RefSeq" id="WP_155364899.1">
    <property type="nucleotide sequence ID" value="NZ_CP043930.1"/>
</dbReference>
<dbReference type="Pfam" id="PF18906">
    <property type="entry name" value="Phage_tube_2"/>
    <property type="match status" value="1"/>
</dbReference>
<organism evidence="1 2">
    <name type="scientific">Gimesia benthica</name>
    <dbReference type="NCBI Taxonomy" id="2608982"/>
    <lineage>
        <taxon>Bacteria</taxon>
        <taxon>Pseudomonadati</taxon>
        <taxon>Planctomycetota</taxon>
        <taxon>Planctomycetia</taxon>
        <taxon>Planctomycetales</taxon>
        <taxon>Planctomycetaceae</taxon>
        <taxon>Gimesia</taxon>
    </lineage>
</organism>
<accession>A0A6I6ACW4</accession>